<dbReference type="PRINTS" id="PR00344">
    <property type="entry name" value="BCTRLSENSOR"/>
</dbReference>
<evidence type="ECO:0000256" key="4">
    <source>
        <dbReference type="SAM" id="Coils"/>
    </source>
</evidence>
<dbReference type="SUPFAM" id="SSF56112">
    <property type="entry name" value="Protein kinase-like (PK-like)"/>
    <property type="match status" value="1"/>
</dbReference>
<feature type="domain" description="Histidine kinase" evidence="7">
    <location>
        <begin position="1555"/>
        <end position="1797"/>
    </location>
</feature>
<dbReference type="RefSeq" id="WP_395816628.1">
    <property type="nucleotide sequence ID" value="NZ_CP043494.1"/>
</dbReference>
<dbReference type="InterPro" id="IPR053159">
    <property type="entry name" value="Hybrid_Histidine_Kinase"/>
</dbReference>
<dbReference type="SMART" id="SM00065">
    <property type="entry name" value="GAF"/>
    <property type="match status" value="1"/>
</dbReference>
<organism evidence="8 9">
    <name type="scientific">Archangium minus</name>
    <dbReference type="NCBI Taxonomy" id="83450"/>
    <lineage>
        <taxon>Bacteria</taxon>
        <taxon>Pseudomonadati</taxon>
        <taxon>Myxococcota</taxon>
        <taxon>Myxococcia</taxon>
        <taxon>Myxococcales</taxon>
        <taxon>Cystobacterineae</taxon>
        <taxon>Archangiaceae</taxon>
        <taxon>Archangium</taxon>
    </lineage>
</organism>
<dbReference type="CDD" id="cd14014">
    <property type="entry name" value="STKc_PknB_like"/>
    <property type="match status" value="1"/>
</dbReference>
<keyword evidence="3" id="KW-0597">Phosphoprotein</keyword>
<dbReference type="Gene3D" id="3.40.50.300">
    <property type="entry name" value="P-loop containing nucleotide triphosphate hydrolases"/>
    <property type="match status" value="1"/>
</dbReference>
<dbReference type="SUPFAM" id="SSF52540">
    <property type="entry name" value="P-loop containing nucleoside triphosphate hydrolases"/>
    <property type="match status" value="1"/>
</dbReference>
<dbReference type="EMBL" id="CP043494">
    <property type="protein sequence ID" value="WNG44228.1"/>
    <property type="molecule type" value="Genomic_DNA"/>
</dbReference>
<feature type="coiled-coil region" evidence="4">
    <location>
        <begin position="1587"/>
        <end position="1617"/>
    </location>
</feature>
<dbReference type="InterPro" id="IPR003594">
    <property type="entry name" value="HATPase_dom"/>
</dbReference>
<dbReference type="SMART" id="SM00220">
    <property type="entry name" value="S_TKc"/>
    <property type="match status" value="1"/>
</dbReference>
<dbReference type="Gene3D" id="1.10.287.130">
    <property type="match status" value="1"/>
</dbReference>
<dbReference type="InterPro" id="IPR004358">
    <property type="entry name" value="Sig_transdc_His_kin-like_C"/>
</dbReference>
<accession>A0ABY9WKH1</accession>
<dbReference type="InterPro" id="IPR029016">
    <property type="entry name" value="GAF-like_dom_sf"/>
</dbReference>
<evidence type="ECO:0000313" key="9">
    <source>
        <dbReference type="Proteomes" id="UP001611383"/>
    </source>
</evidence>
<dbReference type="InterPro" id="IPR008271">
    <property type="entry name" value="Ser/Thr_kinase_AS"/>
</dbReference>
<dbReference type="SUPFAM" id="SSF55781">
    <property type="entry name" value="GAF domain-like"/>
    <property type="match status" value="1"/>
</dbReference>
<dbReference type="EC" id="2.7.13.3" evidence="2"/>
<dbReference type="Pfam" id="PF00512">
    <property type="entry name" value="HisKA"/>
    <property type="match status" value="1"/>
</dbReference>
<evidence type="ECO:0000256" key="5">
    <source>
        <dbReference type="SAM" id="MobiDB-lite"/>
    </source>
</evidence>
<protein>
    <recommendedName>
        <fullName evidence="2">histidine kinase</fullName>
        <ecNumber evidence="2">2.7.13.3</ecNumber>
    </recommendedName>
</protein>
<gene>
    <name evidence="8" type="ORF">F0U60_09000</name>
</gene>
<dbReference type="PANTHER" id="PTHR43642:SF1">
    <property type="entry name" value="HYBRID SIGNAL TRANSDUCTION HISTIDINE KINASE G"/>
    <property type="match status" value="1"/>
</dbReference>
<dbReference type="CDD" id="cd00082">
    <property type="entry name" value="HisKA"/>
    <property type="match status" value="1"/>
</dbReference>
<dbReference type="InterPro" id="IPR041664">
    <property type="entry name" value="AAA_16"/>
</dbReference>
<dbReference type="Gene3D" id="1.10.510.10">
    <property type="entry name" value="Transferase(Phosphotransferase) domain 1"/>
    <property type="match status" value="1"/>
</dbReference>
<dbReference type="SUPFAM" id="SSF47384">
    <property type="entry name" value="Homodimeric domain of signal transducing histidine kinase"/>
    <property type="match status" value="1"/>
</dbReference>
<comment type="catalytic activity">
    <reaction evidence="1">
        <text>ATP + protein L-histidine = ADP + protein N-phospho-L-histidine.</text>
        <dbReference type="EC" id="2.7.13.3"/>
    </reaction>
</comment>
<evidence type="ECO:0000256" key="3">
    <source>
        <dbReference type="ARBA" id="ARBA00022553"/>
    </source>
</evidence>
<name>A0ABY9WKH1_9BACT</name>
<feature type="region of interest" description="Disordered" evidence="5">
    <location>
        <begin position="1305"/>
        <end position="1326"/>
    </location>
</feature>
<reference evidence="8 9" key="1">
    <citation type="submission" date="2019-08" db="EMBL/GenBank/DDBJ databases">
        <title>Archangium and Cystobacter genomes.</title>
        <authorList>
            <person name="Chen I.-C.K."/>
            <person name="Wielgoss S."/>
        </authorList>
    </citation>
    <scope>NUCLEOTIDE SEQUENCE [LARGE SCALE GENOMIC DNA]</scope>
    <source>
        <strain evidence="8 9">Cbm 6</strain>
    </source>
</reference>
<dbReference type="Pfam" id="PF01590">
    <property type="entry name" value="GAF"/>
    <property type="match status" value="1"/>
</dbReference>
<keyword evidence="9" id="KW-1185">Reference proteome</keyword>
<dbReference type="SMART" id="SM00388">
    <property type="entry name" value="HisKA"/>
    <property type="match status" value="1"/>
</dbReference>
<dbReference type="InterPro" id="IPR003661">
    <property type="entry name" value="HisK_dim/P_dom"/>
</dbReference>
<dbReference type="Gene3D" id="3.30.565.10">
    <property type="entry name" value="Histidine kinase-like ATPase, C-terminal domain"/>
    <property type="match status" value="1"/>
</dbReference>
<dbReference type="InterPro" id="IPR036890">
    <property type="entry name" value="HATPase_C_sf"/>
</dbReference>
<dbReference type="SUPFAM" id="SSF55874">
    <property type="entry name" value="ATPase domain of HSP90 chaperone/DNA topoisomerase II/histidine kinase"/>
    <property type="match status" value="1"/>
</dbReference>
<sequence length="1802" mass="199835">MAHRAGYILHQQLHASHRSTLFRATRLSDQCPVILKLTTSDYLDRRRTLELRREYAIARRVEGEGIVRVLGLEEFPDRAALVLEDFGGISLRQLLDERGPLDVSTFLDFAVRISTALGHIHHHGVIHKDIKPQNIIVNPATGVLKITDFSLAVGLSLEVVPPELPTHLTGTLAYMAPEQTGRMNRGVDYRADFYALGATFFELLTDRRVFTTNAPLELLHAHVAQAPRSPRDLVPDVPECLAAIILKLLAKAPEDRYQSTWGLIADLRECQRQLREEGTDRSFPLGTEDHSHQFRPPQGLYGRDSDIALLTGTYARAATDRGQLLLISGPAGIGKSSLVNELYRVTAISRGLVAFGKCDQFLRSEPLDAVRQALQNLVRQTLDEGDAETVLLRERIREEIGTNIAVLVEAVPETRALLGDQLTPAPLPASESRNRLTLVLARTIQTFATPERPLVLFLDDLQWADNTTLTLLQTLARDPTTRHLLIVGAYREAEVSTLHPLSLVLDELRAAGTHWEQIHLVPLSIEDVARMVHEATAADAGRELELARFIHSRTGGNPFSVKAFLRFLHGQGLLRFDMRSHQWEWDLACIEAQDIPDDMAALMAADSRRLPPQTRALLQRAACLGATFGFRDLTVVHGTTAGETARALWTAIERRLVLPLGRDYVLLDPQGGMTEPTDLNVSFRFVHDRVRQVAYSLIPEDERAARHLEVGLRLYEDARATNTLDERMFAILPHLGHAPERISSDTLRLELADLHLAAGRRAKSSGSYRTACELFRTGDVLISSAVREQEHERTFALQKELTESLYLAGDIEAATSGFSTLLAQARTPAQQASVLCLQAILSTLDYRHNKSLECGFDGLRLLGIDIPASPDDATLAKELQTVEAALAGRNTTELLELPSMSDPTAQLTSELLGAIMIAAYFTSQKLLILLTLRQVRLSLEYGNSRFSPYGFAAYGFVVSAIRDDPAAGRRFSLLAIELATRAHDPQQRARALYIHAGYIEHWTSSARASISQLAEAYKLLLENGDWQHVGHCFTFLSWRCLALGEPLQAILAENQKFIDLLGVGKDSVNLHLLRFFRQTLQLLTGAQDVPRQTPELTHFGPAARAYATQVLLEQHYLFRQLEQAMAQAEENATLIRAIPGAFLLTTHAFYYALSAAAVYPGASESRKQELLAVMEQQRAYLEKCACRAPENFSPYHLLVRAELARVREQHIEAHIRYEEAIAAARASGFTSVEAIACEQACRFQADLSRPPLAAAYLVEALNAYERWGATGKVHLLATEHAHLLHSYSSTLGALDYKLQRAGSPAARSMGGEYPQHHSTPDLSSTESLNEALDVSSMMKASQAISSELHFPQLAANLIDILMESTGAQRGVLVLQREEDFFIEASGEVGSGSSPLVPAQRLVHSDALCQSIAEFVLHTGSPLLIDDASAQEPYRDEPCIIRRNVRSVLCAPILHRKQVLGLFYLENNLIAGAFNANRLRVLSMLSAQAAISLENAGLYRKLEESNRTLEHRVQERTEQLHHKNAELQRALESLRAMQAQIITQEKLASLGSLTAGIAHELKNPLNFVKNFSELSLELLPELSEAVQRAQATSKREELDTLLSELKQNISKVREHEQRASSIINGMLRHARNNRGEPQPTSINQLVEETLRLVQQGLRARSPPRHVTVDISLDEAMPHLCLVPEDFRRVVLNLLDNACYAAHEKARQPETVEPPRLKVSTRWTGSEVEIRVRDNGPGVPASVRDKLFTPFFTTKPTGEGTGLGLSLSHDIIVALGGKLRVESEEGHYAEFTILLPGALARPSA</sequence>
<keyword evidence="4" id="KW-0175">Coiled coil</keyword>
<dbReference type="InterPro" id="IPR011009">
    <property type="entry name" value="Kinase-like_dom_sf"/>
</dbReference>
<dbReference type="PROSITE" id="PS50109">
    <property type="entry name" value="HIS_KIN"/>
    <property type="match status" value="1"/>
</dbReference>
<feature type="coiled-coil region" evidence="4">
    <location>
        <begin position="1498"/>
        <end position="1539"/>
    </location>
</feature>
<dbReference type="Pfam" id="PF02518">
    <property type="entry name" value="HATPase_c"/>
    <property type="match status" value="1"/>
</dbReference>
<dbReference type="InterPro" id="IPR000719">
    <property type="entry name" value="Prot_kinase_dom"/>
</dbReference>
<dbReference type="PROSITE" id="PS00108">
    <property type="entry name" value="PROTEIN_KINASE_ST"/>
    <property type="match status" value="1"/>
</dbReference>
<dbReference type="PANTHER" id="PTHR43642">
    <property type="entry name" value="HYBRID SIGNAL TRANSDUCTION HISTIDINE KINASE G"/>
    <property type="match status" value="1"/>
</dbReference>
<dbReference type="InterPro" id="IPR027417">
    <property type="entry name" value="P-loop_NTPase"/>
</dbReference>
<evidence type="ECO:0000259" key="7">
    <source>
        <dbReference type="PROSITE" id="PS50109"/>
    </source>
</evidence>
<dbReference type="Gene3D" id="3.30.450.40">
    <property type="match status" value="1"/>
</dbReference>
<dbReference type="Pfam" id="PF13191">
    <property type="entry name" value="AAA_16"/>
    <property type="match status" value="1"/>
</dbReference>
<evidence type="ECO:0000313" key="8">
    <source>
        <dbReference type="EMBL" id="WNG44228.1"/>
    </source>
</evidence>
<dbReference type="Pfam" id="PF00069">
    <property type="entry name" value="Pkinase"/>
    <property type="match status" value="1"/>
</dbReference>
<dbReference type="InterPro" id="IPR003018">
    <property type="entry name" value="GAF"/>
</dbReference>
<evidence type="ECO:0000256" key="2">
    <source>
        <dbReference type="ARBA" id="ARBA00012438"/>
    </source>
</evidence>
<dbReference type="InterPro" id="IPR036097">
    <property type="entry name" value="HisK_dim/P_sf"/>
</dbReference>
<proteinExistence type="predicted"/>
<dbReference type="SMART" id="SM00387">
    <property type="entry name" value="HATPase_c"/>
    <property type="match status" value="1"/>
</dbReference>
<dbReference type="PROSITE" id="PS50011">
    <property type="entry name" value="PROTEIN_KINASE_DOM"/>
    <property type="match status" value="1"/>
</dbReference>
<evidence type="ECO:0000256" key="1">
    <source>
        <dbReference type="ARBA" id="ARBA00000085"/>
    </source>
</evidence>
<feature type="domain" description="Protein kinase" evidence="6">
    <location>
        <begin position="7"/>
        <end position="274"/>
    </location>
</feature>
<evidence type="ECO:0000259" key="6">
    <source>
        <dbReference type="PROSITE" id="PS50011"/>
    </source>
</evidence>
<dbReference type="InterPro" id="IPR005467">
    <property type="entry name" value="His_kinase_dom"/>
</dbReference>
<dbReference type="Proteomes" id="UP001611383">
    <property type="component" value="Chromosome"/>
</dbReference>